<gene>
    <name evidence="1" type="ORF">PENTCL1PPCAC_1596</name>
</gene>
<dbReference type="Proteomes" id="UP001432027">
    <property type="component" value="Unassembled WGS sequence"/>
</dbReference>
<dbReference type="AlphaFoldDB" id="A0AAV5S8N4"/>
<keyword evidence="2" id="KW-1185">Reference proteome</keyword>
<evidence type="ECO:0000313" key="2">
    <source>
        <dbReference type="Proteomes" id="UP001432027"/>
    </source>
</evidence>
<protein>
    <submittedName>
        <fullName evidence="1">Uncharacterized protein</fullName>
    </submittedName>
</protein>
<dbReference type="EMBL" id="BTSX01000001">
    <property type="protein sequence ID" value="GMS79421.1"/>
    <property type="molecule type" value="Genomic_DNA"/>
</dbReference>
<evidence type="ECO:0000313" key="1">
    <source>
        <dbReference type="EMBL" id="GMS79421.1"/>
    </source>
</evidence>
<accession>A0AAV5S8N4</accession>
<name>A0AAV5S8N4_9BILA</name>
<reference evidence="1" key="1">
    <citation type="submission" date="2023-10" db="EMBL/GenBank/DDBJ databases">
        <title>Genome assembly of Pristionchus species.</title>
        <authorList>
            <person name="Yoshida K."/>
            <person name="Sommer R.J."/>
        </authorList>
    </citation>
    <scope>NUCLEOTIDE SEQUENCE</scope>
    <source>
        <strain evidence="1">RS0144</strain>
    </source>
</reference>
<comment type="caution">
    <text evidence="1">The sequence shown here is derived from an EMBL/GenBank/DDBJ whole genome shotgun (WGS) entry which is preliminary data.</text>
</comment>
<proteinExistence type="predicted"/>
<organism evidence="1 2">
    <name type="scientific">Pristionchus entomophagus</name>
    <dbReference type="NCBI Taxonomy" id="358040"/>
    <lineage>
        <taxon>Eukaryota</taxon>
        <taxon>Metazoa</taxon>
        <taxon>Ecdysozoa</taxon>
        <taxon>Nematoda</taxon>
        <taxon>Chromadorea</taxon>
        <taxon>Rhabditida</taxon>
        <taxon>Rhabditina</taxon>
        <taxon>Diplogasteromorpha</taxon>
        <taxon>Diplogasteroidea</taxon>
        <taxon>Neodiplogasteridae</taxon>
        <taxon>Pristionchus</taxon>
    </lineage>
</organism>
<sequence>MALLLLSLSGDISESNWPFDRGSDHLPPILLPSHSTKNGIISPALSGAFSLSSLQSEGSLPPFSFSPLFPTRGNGWMEARLLPIPFLFFPIPSSTKAKEREHKIQETQMGRIINLSREYLNIFIHEI</sequence>